<evidence type="ECO:0000313" key="4">
    <source>
        <dbReference type="EMBL" id="KAK4885422.1"/>
    </source>
</evidence>
<dbReference type="InterPro" id="IPR009349">
    <property type="entry name" value="TRIP4/RQT4_C2HC5_Znf"/>
</dbReference>
<dbReference type="EMBL" id="JARPUR010000001">
    <property type="protein sequence ID" value="KAK4885422.1"/>
    <property type="molecule type" value="Genomic_DNA"/>
</dbReference>
<feature type="region of interest" description="Disordered" evidence="1">
    <location>
        <begin position="67"/>
        <end position="133"/>
    </location>
</feature>
<dbReference type="InterPro" id="IPR039128">
    <property type="entry name" value="TRIP4-like"/>
</dbReference>
<organism evidence="4 5">
    <name type="scientific">Aquatica leii</name>
    <dbReference type="NCBI Taxonomy" id="1421715"/>
    <lineage>
        <taxon>Eukaryota</taxon>
        <taxon>Metazoa</taxon>
        <taxon>Ecdysozoa</taxon>
        <taxon>Arthropoda</taxon>
        <taxon>Hexapoda</taxon>
        <taxon>Insecta</taxon>
        <taxon>Pterygota</taxon>
        <taxon>Neoptera</taxon>
        <taxon>Endopterygota</taxon>
        <taxon>Coleoptera</taxon>
        <taxon>Polyphaga</taxon>
        <taxon>Elateriformia</taxon>
        <taxon>Elateroidea</taxon>
        <taxon>Lampyridae</taxon>
        <taxon>Luciolinae</taxon>
        <taxon>Aquatica</taxon>
    </lineage>
</organism>
<feature type="compositionally biased region" description="Low complexity" evidence="1">
    <location>
        <begin position="116"/>
        <end position="132"/>
    </location>
</feature>
<feature type="domain" description="ASCH" evidence="2">
    <location>
        <begin position="366"/>
        <end position="455"/>
    </location>
</feature>
<dbReference type="GO" id="GO:0008270">
    <property type="term" value="F:zinc ion binding"/>
    <property type="evidence" value="ECO:0007669"/>
    <property type="project" value="InterPro"/>
</dbReference>
<dbReference type="InterPro" id="IPR007374">
    <property type="entry name" value="ASCH_domain"/>
</dbReference>
<dbReference type="InterPro" id="IPR015947">
    <property type="entry name" value="PUA-like_sf"/>
</dbReference>
<name>A0AAN7SJP3_9COLE</name>
<dbReference type="CDD" id="cd06554">
    <property type="entry name" value="ASCH_ASC-1_like"/>
    <property type="match status" value="1"/>
</dbReference>
<dbReference type="GO" id="GO:0072344">
    <property type="term" value="P:rescue of stalled ribosome"/>
    <property type="evidence" value="ECO:0007669"/>
    <property type="project" value="InterPro"/>
</dbReference>
<feature type="compositionally biased region" description="Polar residues" evidence="1">
    <location>
        <begin position="95"/>
        <end position="111"/>
    </location>
</feature>
<evidence type="ECO:0000313" key="5">
    <source>
        <dbReference type="Proteomes" id="UP001353858"/>
    </source>
</evidence>
<dbReference type="Pfam" id="PF06221">
    <property type="entry name" value="zf-C2HC5"/>
    <property type="match status" value="1"/>
</dbReference>
<dbReference type="GO" id="GO:0180022">
    <property type="term" value="C:RQC-trigger complex"/>
    <property type="evidence" value="ECO:0007669"/>
    <property type="project" value="InterPro"/>
</dbReference>
<dbReference type="FunFam" id="2.30.130.30:FF:000006">
    <property type="entry name" value="Putative_zinc_finger_motif_-_C2HC5-type /ASCH_domain_containing_protein_-_putative"/>
    <property type="match status" value="1"/>
</dbReference>
<dbReference type="GO" id="GO:0005634">
    <property type="term" value="C:nucleus"/>
    <property type="evidence" value="ECO:0007669"/>
    <property type="project" value="InterPro"/>
</dbReference>
<dbReference type="Pfam" id="PF04266">
    <property type="entry name" value="ASCH"/>
    <property type="match status" value="1"/>
</dbReference>
<evidence type="ECO:0000259" key="2">
    <source>
        <dbReference type="Pfam" id="PF04266"/>
    </source>
</evidence>
<evidence type="ECO:0000256" key="1">
    <source>
        <dbReference type="SAM" id="MobiDB-lite"/>
    </source>
</evidence>
<dbReference type="Proteomes" id="UP001353858">
    <property type="component" value="Unassembled WGS sequence"/>
</dbReference>
<dbReference type="Gene3D" id="2.30.130.30">
    <property type="entry name" value="Hypothetical protein"/>
    <property type="match status" value="1"/>
</dbReference>
<sequence>MEDFIKNCLKPILKTDVDDEIIQYIKDIKVVEDFDEFIANIIDTGNPQHVEIYEKLKNKLFSDKKGPIKAATKPFSKTNKNVQQDKDNQHKKTNGRNQTDLSITSKNTNKLKVQHKGNQSSSKKGQVQQQSNKKFKNINLETYDFKRTSKEGRQPCNCEARTHSLINNCLKCGRIVCEQEGSGPCFFCDTLVCTNEELHILATNSKLSDKLHNHLFEQKTSKEWKKAIETRDRLIKADKSSEDKRKIYDDQSEYYKVDRWNNRQMEIPKLHKSMKDMKLALDFATQKVISSEVEHNKQKESLMSAVNSHLDATERRFAESERVRLWDEIVSKVYCDKKQPYTATPFSKVKVANDAFLEEIDRGMCISMHQPWASLLVAGIKVHEGRTWYTDHRGRLWIHAASKHPENEQLLEVEQMYRDIYNNPSLEFPKNYPTSCLLGCVFVEDCLSQEQYRGLYATGESDSPYVLICSKPMILPIFHSMQGQHKIFPLSKEMHNIARDSLMSSKWI</sequence>
<protein>
    <recommendedName>
        <fullName evidence="6">Activating signal cointegrator 1</fullName>
    </recommendedName>
</protein>
<accession>A0AAN7SJP3</accession>
<comment type="caution">
    <text evidence="4">The sequence shown here is derived from an EMBL/GenBank/DDBJ whole genome shotgun (WGS) entry which is preliminary data.</text>
</comment>
<feature type="domain" description="TRIP4/RQT4 C2HC5-type zinc finger" evidence="3">
    <location>
        <begin position="154"/>
        <end position="198"/>
    </location>
</feature>
<dbReference type="PANTHER" id="PTHR12963">
    <property type="entry name" value="THYROID RECEPTOR INTERACTING PROTEIN RELATED"/>
    <property type="match status" value="1"/>
</dbReference>
<dbReference type="SUPFAM" id="SSF88697">
    <property type="entry name" value="PUA domain-like"/>
    <property type="match status" value="1"/>
</dbReference>
<evidence type="ECO:0000259" key="3">
    <source>
        <dbReference type="Pfam" id="PF06221"/>
    </source>
</evidence>
<proteinExistence type="predicted"/>
<evidence type="ECO:0008006" key="6">
    <source>
        <dbReference type="Google" id="ProtNLM"/>
    </source>
</evidence>
<gene>
    <name evidence="4" type="ORF">RN001_001693</name>
</gene>
<dbReference type="PANTHER" id="PTHR12963:SF4">
    <property type="entry name" value="ACTIVATING SIGNAL COINTEGRATOR 1"/>
    <property type="match status" value="1"/>
</dbReference>
<dbReference type="AlphaFoldDB" id="A0AAN7SJP3"/>
<keyword evidence="5" id="KW-1185">Reference proteome</keyword>
<reference evidence="5" key="1">
    <citation type="submission" date="2023-01" db="EMBL/GenBank/DDBJ databases">
        <title>Key to firefly adult light organ development and bioluminescence: homeobox transcription factors regulate luciferase expression and transportation to peroxisome.</title>
        <authorList>
            <person name="Fu X."/>
        </authorList>
    </citation>
    <scope>NUCLEOTIDE SEQUENCE [LARGE SCALE GENOMIC DNA]</scope>
</reference>